<feature type="domain" description="ATP-grasp" evidence="5">
    <location>
        <begin position="113"/>
        <end position="309"/>
    </location>
</feature>
<dbReference type="GO" id="GO:0016874">
    <property type="term" value="F:ligase activity"/>
    <property type="evidence" value="ECO:0007669"/>
    <property type="project" value="UniProtKB-KW"/>
</dbReference>
<dbReference type="Pfam" id="PF13535">
    <property type="entry name" value="ATP-grasp_4"/>
    <property type="match status" value="1"/>
</dbReference>
<keyword evidence="2 4" id="KW-0547">Nucleotide-binding</keyword>
<dbReference type="Gene3D" id="3.40.50.20">
    <property type="match status" value="1"/>
</dbReference>
<name>A0A432XYV0_9GAMM</name>
<proteinExistence type="predicted"/>
<dbReference type="PANTHER" id="PTHR43585:SF2">
    <property type="entry name" value="ATP-GRASP ENZYME FSQD"/>
    <property type="match status" value="1"/>
</dbReference>
<dbReference type="Gene3D" id="3.30.470.20">
    <property type="entry name" value="ATP-grasp fold, B domain"/>
    <property type="match status" value="1"/>
</dbReference>
<dbReference type="PROSITE" id="PS50975">
    <property type="entry name" value="ATP_GRASP"/>
    <property type="match status" value="1"/>
</dbReference>
<dbReference type="GO" id="GO:0005524">
    <property type="term" value="F:ATP binding"/>
    <property type="evidence" value="ECO:0007669"/>
    <property type="project" value="UniProtKB-UniRule"/>
</dbReference>
<protein>
    <recommendedName>
        <fullName evidence="5">ATP-grasp domain-containing protein</fullName>
    </recommendedName>
</protein>
<dbReference type="SUPFAM" id="SSF56059">
    <property type="entry name" value="Glutathione synthetase ATP-binding domain-like"/>
    <property type="match status" value="1"/>
</dbReference>
<accession>A0A432XYV0</accession>
<dbReference type="AlphaFoldDB" id="A0A432XYV0"/>
<dbReference type="GO" id="GO:0046872">
    <property type="term" value="F:metal ion binding"/>
    <property type="evidence" value="ECO:0007669"/>
    <property type="project" value="InterPro"/>
</dbReference>
<keyword evidence="1" id="KW-0436">Ligase</keyword>
<evidence type="ECO:0000256" key="1">
    <source>
        <dbReference type="ARBA" id="ARBA00022598"/>
    </source>
</evidence>
<keyword evidence="7" id="KW-1185">Reference proteome</keyword>
<evidence type="ECO:0000256" key="2">
    <source>
        <dbReference type="ARBA" id="ARBA00022741"/>
    </source>
</evidence>
<organism evidence="6 7">
    <name type="scientific">Idiomarina fontislapidosi</name>
    <dbReference type="NCBI Taxonomy" id="263723"/>
    <lineage>
        <taxon>Bacteria</taxon>
        <taxon>Pseudomonadati</taxon>
        <taxon>Pseudomonadota</taxon>
        <taxon>Gammaproteobacteria</taxon>
        <taxon>Alteromonadales</taxon>
        <taxon>Idiomarinaceae</taxon>
        <taxon>Idiomarina</taxon>
    </lineage>
</organism>
<dbReference type="Proteomes" id="UP000287330">
    <property type="component" value="Unassembled WGS sequence"/>
</dbReference>
<dbReference type="PANTHER" id="PTHR43585">
    <property type="entry name" value="FUMIPYRROLE BIOSYNTHESIS PROTEIN C"/>
    <property type="match status" value="1"/>
</dbReference>
<dbReference type="OrthoDB" id="9803907at2"/>
<evidence type="ECO:0000259" key="5">
    <source>
        <dbReference type="PROSITE" id="PS50975"/>
    </source>
</evidence>
<sequence length="397" mass="43327">MIRPWVVHIGAGPWQTSAIKRVRELGYRALVIDGNRDAVGFEFGDSHIVADIACSPAVEKAVRDFFADTSDLPSAVVCSACEAGMLAAAKLRDIYNLPGTRSSLALRLTNKGEQRRAWQALASPNFVVINRDNTNIASALSEICSEKVIIKPIDSSGSRGITVMRRQDISRDALEWALTWSGSGELIIEEFVDGKEYTIESLRLHGKSYPILVTSKEKVAGTYSTVANLLVSSILSASQSKQIQLLIQQAHDALGYDNGVCHTEVIEDAKGRFWLVETAGRGAGFGVSEHFIKYATGYDYFEASLCFDLGLSVEVPPSNLPTLISAVRFLENVPGTLIDIVNDSDSEVHLLASPGTKLSPPRTDGDRMAYFYVQGHCHKVVNEKIMATLAKIHVKVE</sequence>
<dbReference type="RefSeq" id="WP_110574306.1">
    <property type="nucleotide sequence ID" value="NZ_PIPV01000005.1"/>
</dbReference>
<keyword evidence="3 4" id="KW-0067">ATP-binding</keyword>
<evidence type="ECO:0000313" key="6">
    <source>
        <dbReference type="EMBL" id="RUO53804.1"/>
    </source>
</evidence>
<comment type="caution">
    <text evidence="6">The sequence shown here is derived from an EMBL/GenBank/DDBJ whole genome shotgun (WGS) entry which is preliminary data.</text>
</comment>
<evidence type="ECO:0000313" key="7">
    <source>
        <dbReference type="Proteomes" id="UP000287330"/>
    </source>
</evidence>
<reference evidence="7" key="1">
    <citation type="journal article" date="2018" name="Front. Microbiol.">
        <title>Genome-Based Analysis Reveals the Taxonomy and Diversity of the Family Idiomarinaceae.</title>
        <authorList>
            <person name="Liu Y."/>
            <person name="Lai Q."/>
            <person name="Shao Z."/>
        </authorList>
    </citation>
    <scope>NUCLEOTIDE SEQUENCE [LARGE SCALE GENOMIC DNA]</scope>
    <source>
        <strain evidence="7">F23</strain>
    </source>
</reference>
<evidence type="ECO:0000256" key="3">
    <source>
        <dbReference type="ARBA" id="ARBA00022840"/>
    </source>
</evidence>
<dbReference type="InterPro" id="IPR011761">
    <property type="entry name" value="ATP-grasp"/>
</dbReference>
<gene>
    <name evidence="6" type="ORF">CWE25_07900</name>
</gene>
<evidence type="ECO:0000256" key="4">
    <source>
        <dbReference type="PROSITE-ProRule" id="PRU00409"/>
    </source>
</evidence>
<dbReference type="EMBL" id="PIPV01000005">
    <property type="protein sequence ID" value="RUO53804.1"/>
    <property type="molecule type" value="Genomic_DNA"/>
</dbReference>
<dbReference type="InterPro" id="IPR052032">
    <property type="entry name" value="ATP-dep_AA_Ligase"/>
</dbReference>